<evidence type="ECO:0000256" key="2">
    <source>
        <dbReference type="PIRSR" id="PIRSR601461-1"/>
    </source>
</evidence>
<dbReference type="EMBL" id="KL197718">
    <property type="protein sequence ID" value="KDQ58212.1"/>
    <property type="molecule type" value="Genomic_DNA"/>
</dbReference>
<evidence type="ECO:0000313" key="5">
    <source>
        <dbReference type="EMBL" id="KDQ58212.1"/>
    </source>
</evidence>
<dbReference type="PANTHER" id="PTHR47966">
    <property type="entry name" value="BETA-SITE APP-CLEAVING ENZYME, ISOFORM A-RELATED"/>
    <property type="match status" value="1"/>
</dbReference>
<proteinExistence type="inferred from homology"/>
<name>A0A067Q3Z2_9AGAM</name>
<dbReference type="OrthoDB" id="771136at2759"/>
<feature type="active site" evidence="2">
    <location>
        <position position="269"/>
    </location>
</feature>
<organism evidence="5 6">
    <name type="scientific">Jaapia argillacea MUCL 33604</name>
    <dbReference type="NCBI Taxonomy" id="933084"/>
    <lineage>
        <taxon>Eukaryota</taxon>
        <taxon>Fungi</taxon>
        <taxon>Dikarya</taxon>
        <taxon>Basidiomycota</taxon>
        <taxon>Agaricomycotina</taxon>
        <taxon>Agaricomycetes</taxon>
        <taxon>Agaricomycetidae</taxon>
        <taxon>Jaapiales</taxon>
        <taxon>Jaapiaceae</taxon>
        <taxon>Jaapia</taxon>
    </lineage>
</organism>
<reference evidence="6" key="1">
    <citation type="journal article" date="2014" name="Proc. Natl. Acad. Sci. U.S.A.">
        <title>Extensive sampling of basidiomycete genomes demonstrates inadequacy of the white-rot/brown-rot paradigm for wood decay fungi.</title>
        <authorList>
            <person name="Riley R."/>
            <person name="Salamov A.A."/>
            <person name="Brown D.W."/>
            <person name="Nagy L.G."/>
            <person name="Floudas D."/>
            <person name="Held B.W."/>
            <person name="Levasseur A."/>
            <person name="Lombard V."/>
            <person name="Morin E."/>
            <person name="Otillar R."/>
            <person name="Lindquist E.A."/>
            <person name="Sun H."/>
            <person name="LaButti K.M."/>
            <person name="Schmutz J."/>
            <person name="Jabbour D."/>
            <person name="Luo H."/>
            <person name="Baker S.E."/>
            <person name="Pisabarro A.G."/>
            <person name="Walton J.D."/>
            <person name="Blanchette R.A."/>
            <person name="Henrissat B."/>
            <person name="Martin F."/>
            <person name="Cullen D."/>
            <person name="Hibbett D.S."/>
            <person name="Grigoriev I.V."/>
        </authorList>
    </citation>
    <scope>NUCLEOTIDE SEQUENCE [LARGE SCALE GENOMIC DNA]</scope>
    <source>
        <strain evidence="6">MUCL 33604</strain>
    </source>
</reference>
<evidence type="ECO:0000256" key="3">
    <source>
        <dbReference type="SAM" id="SignalP"/>
    </source>
</evidence>
<feature type="chain" id="PRO_5001643709" description="Peptidase A1 domain-containing protein" evidence="3">
    <location>
        <begin position="22"/>
        <end position="379"/>
    </location>
</feature>
<accession>A0A067Q3Z2</accession>
<dbReference type="Pfam" id="PF00026">
    <property type="entry name" value="Asp"/>
    <property type="match status" value="1"/>
</dbReference>
<keyword evidence="3" id="KW-0732">Signal</keyword>
<dbReference type="InterPro" id="IPR033121">
    <property type="entry name" value="PEPTIDASE_A1"/>
</dbReference>
<keyword evidence="6" id="KW-1185">Reference proteome</keyword>
<dbReference type="InterPro" id="IPR021109">
    <property type="entry name" value="Peptidase_aspartic_dom_sf"/>
</dbReference>
<dbReference type="Gene3D" id="2.40.70.10">
    <property type="entry name" value="Acid Proteases"/>
    <property type="match status" value="2"/>
</dbReference>
<dbReference type="GO" id="GO:0004190">
    <property type="term" value="F:aspartic-type endopeptidase activity"/>
    <property type="evidence" value="ECO:0007669"/>
    <property type="project" value="InterPro"/>
</dbReference>
<dbReference type="InterPro" id="IPR001461">
    <property type="entry name" value="Aspartic_peptidase_A1"/>
</dbReference>
<feature type="signal peptide" evidence="3">
    <location>
        <begin position="1"/>
        <end position="21"/>
    </location>
</feature>
<gene>
    <name evidence="5" type="ORF">JAAARDRAFT_35033</name>
</gene>
<feature type="domain" description="Peptidase A1" evidence="4">
    <location>
        <begin position="50"/>
        <end position="373"/>
    </location>
</feature>
<dbReference type="PANTHER" id="PTHR47966:SF57">
    <property type="entry name" value="PEPTIDASE A1 DOMAIN-CONTAINING PROTEIN"/>
    <property type="match status" value="1"/>
</dbReference>
<evidence type="ECO:0000259" key="4">
    <source>
        <dbReference type="PROSITE" id="PS51767"/>
    </source>
</evidence>
<dbReference type="GO" id="GO:0006508">
    <property type="term" value="P:proteolysis"/>
    <property type="evidence" value="ECO:0007669"/>
    <property type="project" value="InterPro"/>
</dbReference>
<dbReference type="InterPro" id="IPR034164">
    <property type="entry name" value="Pepsin-like_dom"/>
</dbReference>
<dbReference type="Proteomes" id="UP000027265">
    <property type="component" value="Unassembled WGS sequence"/>
</dbReference>
<evidence type="ECO:0000313" key="6">
    <source>
        <dbReference type="Proteomes" id="UP000027265"/>
    </source>
</evidence>
<dbReference type="CDD" id="cd05471">
    <property type="entry name" value="pepsin_like"/>
    <property type="match status" value="1"/>
</dbReference>
<sequence length="379" mass="39927">MRLLCFTSLSLLSLLATLSNSYRLPFRRDPSHSTSFNFINVNGRDSNDIYVGTIYVNGQPYEVQLDTGSSDLWLDTTGVDLSGFANTGITGFIGYVDGSSAQGPILAGSVQFGDYTVDNQTFISAPGSSAVTSGDKGLLGLGPPGLSTVATTLGELESWGVVNSTYNPASFLDNVFTIYPKEPNFITVQLSRDSDLGVTAGGVFTIGEIGPGLDAINQSPMLKVAQISDTSPEWTIAMDGIVVNGTTYNGHSIFVNPTVGSGQTIALLDTGNSLSQVPTYYANAIYSNVDGAQLSWMGWQVPCESKIEVSFIFGGQTFAIHPLDATYIVDIVDGSNETICLGAFGGQDQASGSLSGAGFLTRSDDLYSKGGLACRGHPW</sequence>
<dbReference type="SUPFAM" id="SSF50630">
    <property type="entry name" value="Acid proteases"/>
    <property type="match status" value="1"/>
</dbReference>
<feature type="active site" evidence="2">
    <location>
        <position position="66"/>
    </location>
</feature>
<dbReference type="InParanoid" id="A0A067Q3Z2"/>
<dbReference type="HOGENOM" id="CLU_013253_8_2_1"/>
<dbReference type="PROSITE" id="PS51767">
    <property type="entry name" value="PEPTIDASE_A1"/>
    <property type="match status" value="1"/>
</dbReference>
<comment type="similarity">
    <text evidence="1">Belongs to the peptidase A1 family.</text>
</comment>
<dbReference type="AlphaFoldDB" id="A0A067Q3Z2"/>
<protein>
    <recommendedName>
        <fullName evidence="4">Peptidase A1 domain-containing protein</fullName>
    </recommendedName>
</protein>
<evidence type="ECO:0000256" key="1">
    <source>
        <dbReference type="ARBA" id="ARBA00007447"/>
    </source>
</evidence>